<dbReference type="GO" id="GO:0019239">
    <property type="term" value="F:deaminase activity"/>
    <property type="evidence" value="ECO:0007669"/>
    <property type="project" value="TreeGrafter"/>
</dbReference>
<name>A0A482Y1R3_9EURY</name>
<sequence length="126" mass="13630">MNEIATDEAPASIGPFSQAIRDGDRLYVSGQGPVDPESGEIVADDIESQTHAVMENLETVLEAGHSSLENIVKSTVFVTDMDDYEAVNAVYEQYVTEPYPARSAVEVSELPIDIGVEIEVIARVDS</sequence>
<dbReference type="PANTHER" id="PTHR11803">
    <property type="entry name" value="2-IMINOBUTANOATE/2-IMINOPROPANOATE DEAMINASE RIDA"/>
    <property type="match status" value="1"/>
</dbReference>
<evidence type="ECO:0000313" key="2">
    <source>
        <dbReference type="EMBL" id="RZH68303.1"/>
    </source>
</evidence>
<organism evidence="2 3">
    <name type="scientific">Natrinema altunense</name>
    <dbReference type="NCBI Taxonomy" id="222984"/>
    <lineage>
        <taxon>Archaea</taxon>
        <taxon>Methanobacteriati</taxon>
        <taxon>Methanobacteriota</taxon>
        <taxon>Stenosarchaea group</taxon>
        <taxon>Halobacteria</taxon>
        <taxon>Halobacteriales</taxon>
        <taxon>Natrialbaceae</taxon>
        <taxon>Natrinema</taxon>
    </lineage>
</organism>
<dbReference type="InterPro" id="IPR006175">
    <property type="entry name" value="YjgF/YER057c/UK114"/>
</dbReference>
<dbReference type="PANTHER" id="PTHR11803:SF39">
    <property type="entry name" value="2-IMINOBUTANOATE_2-IMINOPROPANOATE DEAMINASE"/>
    <property type="match status" value="1"/>
</dbReference>
<evidence type="ECO:0000313" key="3">
    <source>
        <dbReference type="Proteomes" id="UP000292704"/>
    </source>
</evidence>
<dbReference type="Gene3D" id="3.30.1330.40">
    <property type="entry name" value="RutC-like"/>
    <property type="match status" value="1"/>
</dbReference>
<gene>
    <name evidence="2" type="ORF">ELS17_02195</name>
</gene>
<reference evidence="2 3" key="1">
    <citation type="submission" date="2019-02" db="EMBL/GenBank/DDBJ databases">
        <title>Genome analysis provides insights into bioremediation potentialities and Haloocin production by Natrinema altunense strain 4.1R isolated from Chott Douz in Tunisian desert.</title>
        <authorList>
            <person name="Najjari A."/>
            <person name="Youssef N."/>
            <person name="Ben Dhia O."/>
            <person name="Ferjani R."/>
            <person name="El Hidri D."/>
            <person name="Ouzari H.I."/>
            <person name="Cherif A."/>
        </authorList>
    </citation>
    <scope>NUCLEOTIDE SEQUENCE [LARGE SCALE GENOMIC DNA]</scope>
    <source>
        <strain evidence="2 3">4.1R</strain>
    </source>
</reference>
<comment type="similarity">
    <text evidence="1">Belongs to the RutC family.</text>
</comment>
<proteinExistence type="inferred from homology"/>
<protein>
    <submittedName>
        <fullName evidence="2">RidA family protein</fullName>
    </submittedName>
</protein>
<dbReference type="Proteomes" id="UP000292704">
    <property type="component" value="Unassembled WGS sequence"/>
</dbReference>
<dbReference type="InterPro" id="IPR019897">
    <property type="entry name" value="RidA_CS"/>
</dbReference>
<dbReference type="GO" id="GO:0005829">
    <property type="term" value="C:cytosol"/>
    <property type="evidence" value="ECO:0007669"/>
    <property type="project" value="TreeGrafter"/>
</dbReference>
<dbReference type="InterPro" id="IPR035959">
    <property type="entry name" value="RutC-like_sf"/>
</dbReference>
<dbReference type="OrthoDB" id="371655at2157"/>
<comment type="caution">
    <text evidence="2">The sequence shown here is derived from an EMBL/GenBank/DDBJ whole genome shotgun (WGS) entry which is preliminary data.</text>
</comment>
<dbReference type="STRING" id="222984.GCA_000731985_00778"/>
<dbReference type="NCBIfam" id="TIGR00004">
    <property type="entry name" value="Rid family detoxifying hydrolase"/>
    <property type="match status" value="1"/>
</dbReference>
<accession>A0A482Y1R3</accession>
<dbReference type="AlphaFoldDB" id="A0A482Y1R3"/>
<dbReference type="RefSeq" id="WP_130169354.1">
    <property type="nucleotide sequence ID" value="NZ_SHMR01000001.1"/>
</dbReference>
<dbReference type="InterPro" id="IPR006056">
    <property type="entry name" value="RidA"/>
</dbReference>
<dbReference type="SUPFAM" id="SSF55298">
    <property type="entry name" value="YjgF-like"/>
    <property type="match status" value="1"/>
</dbReference>
<dbReference type="Pfam" id="PF01042">
    <property type="entry name" value="Ribonuc_L-PSP"/>
    <property type="match status" value="1"/>
</dbReference>
<dbReference type="PROSITE" id="PS01094">
    <property type="entry name" value="UPF0076"/>
    <property type="match status" value="1"/>
</dbReference>
<dbReference type="FunFam" id="3.30.1330.40:FF:000001">
    <property type="entry name" value="L-PSP family endoribonuclease"/>
    <property type="match status" value="1"/>
</dbReference>
<evidence type="ECO:0000256" key="1">
    <source>
        <dbReference type="ARBA" id="ARBA00010552"/>
    </source>
</evidence>
<dbReference type="CDD" id="cd00448">
    <property type="entry name" value="YjgF_YER057c_UK114_family"/>
    <property type="match status" value="1"/>
</dbReference>
<dbReference type="EMBL" id="SHMR01000001">
    <property type="protein sequence ID" value="RZH68303.1"/>
    <property type="molecule type" value="Genomic_DNA"/>
</dbReference>